<dbReference type="Proteomes" id="UP000467132">
    <property type="component" value="Unassembled WGS sequence"/>
</dbReference>
<organism evidence="1 2">
    <name type="scientific">Senegalia massiliensis</name>
    <dbReference type="NCBI Taxonomy" id="1720316"/>
    <lineage>
        <taxon>Bacteria</taxon>
        <taxon>Bacillati</taxon>
        <taxon>Bacillota</taxon>
        <taxon>Clostridia</taxon>
        <taxon>Eubacteriales</taxon>
        <taxon>Clostridiaceae</taxon>
        <taxon>Senegalia</taxon>
    </lineage>
</organism>
<dbReference type="EMBL" id="QXXA01000013">
    <property type="protein sequence ID" value="NBI07542.1"/>
    <property type="molecule type" value="Genomic_DNA"/>
</dbReference>
<comment type="caution">
    <text evidence="1">The sequence shown here is derived from an EMBL/GenBank/DDBJ whole genome shotgun (WGS) entry which is preliminary data.</text>
</comment>
<reference evidence="1 2" key="1">
    <citation type="submission" date="2018-08" db="EMBL/GenBank/DDBJ databases">
        <title>Murine metabolic-syndrome-specific gut microbial biobank.</title>
        <authorList>
            <person name="Liu C."/>
        </authorList>
    </citation>
    <scope>NUCLEOTIDE SEQUENCE [LARGE SCALE GENOMIC DNA]</scope>
    <source>
        <strain evidence="1 2">583</strain>
    </source>
</reference>
<gene>
    <name evidence="1" type="ORF">D3Z33_11840</name>
</gene>
<sequence>MKNTPARFIMLAIEQYIRASDYTLKEVLSSELLRKERALASAFALKEYSVIALKESNLSYEYKDGDLSFYLHGMKVCDIDSDSFKAIEVNFSNGKNNVYQDKELSMRIEKYSNDDFISEQRIYAFNLLCELHKIEKGIDNLGLSDKDRTEIEQIKIA</sequence>
<accession>A0A845R290</accession>
<keyword evidence="2" id="KW-1185">Reference proteome</keyword>
<evidence type="ECO:0000313" key="1">
    <source>
        <dbReference type="EMBL" id="NBI07542.1"/>
    </source>
</evidence>
<proteinExistence type="predicted"/>
<protein>
    <submittedName>
        <fullName evidence="1">Uncharacterized protein</fullName>
    </submittedName>
</protein>
<dbReference type="RefSeq" id="WP_160198008.1">
    <property type="nucleotide sequence ID" value="NZ_QXXA01000013.1"/>
</dbReference>
<evidence type="ECO:0000313" key="2">
    <source>
        <dbReference type="Proteomes" id="UP000467132"/>
    </source>
</evidence>
<name>A0A845R290_9CLOT</name>
<dbReference type="AlphaFoldDB" id="A0A845R290"/>